<organism evidence="1 2">
    <name type="scientific">Cetraspora pellucida</name>
    <dbReference type="NCBI Taxonomy" id="1433469"/>
    <lineage>
        <taxon>Eukaryota</taxon>
        <taxon>Fungi</taxon>
        <taxon>Fungi incertae sedis</taxon>
        <taxon>Mucoromycota</taxon>
        <taxon>Glomeromycotina</taxon>
        <taxon>Glomeromycetes</taxon>
        <taxon>Diversisporales</taxon>
        <taxon>Gigasporaceae</taxon>
        <taxon>Cetraspora</taxon>
    </lineage>
</organism>
<gene>
    <name evidence="1" type="ORF">CPELLU_LOCUS8440</name>
</gene>
<feature type="non-terminal residue" evidence="1">
    <location>
        <position position="1"/>
    </location>
</feature>
<name>A0A9N9GSW6_9GLOM</name>
<dbReference type="EMBL" id="CAJVQA010006009">
    <property type="protein sequence ID" value="CAG8632179.1"/>
    <property type="molecule type" value="Genomic_DNA"/>
</dbReference>
<comment type="caution">
    <text evidence="1">The sequence shown here is derived from an EMBL/GenBank/DDBJ whole genome shotgun (WGS) entry which is preliminary data.</text>
</comment>
<dbReference type="Proteomes" id="UP000789759">
    <property type="component" value="Unassembled WGS sequence"/>
</dbReference>
<dbReference type="AlphaFoldDB" id="A0A9N9GSW6"/>
<sequence length="56" mass="6364">KTFKFIKNSSNNPKVPSIRNVTQDFDILEITFRQAIKSDGPSNCSDPNKVLTDHKE</sequence>
<proteinExistence type="predicted"/>
<accession>A0A9N9GSW6</accession>
<protein>
    <submittedName>
        <fullName evidence="1">19540_t:CDS:1</fullName>
    </submittedName>
</protein>
<reference evidence="1" key="1">
    <citation type="submission" date="2021-06" db="EMBL/GenBank/DDBJ databases">
        <authorList>
            <person name="Kallberg Y."/>
            <person name="Tangrot J."/>
            <person name="Rosling A."/>
        </authorList>
    </citation>
    <scope>NUCLEOTIDE SEQUENCE</scope>
    <source>
        <strain evidence="1">FL966</strain>
    </source>
</reference>
<keyword evidence="2" id="KW-1185">Reference proteome</keyword>
<evidence type="ECO:0000313" key="1">
    <source>
        <dbReference type="EMBL" id="CAG8632179.1"/>
    </source>
</evidence>
<evidence type="ECO:0000313" key="2">
    <source>
        <dbReference type="Proteomes" id="UP000789759"/>
    </source>
</evidence>